<feature type="domain" description="CinA C-terminal" evidence="1">
    <location>
        <begin position="235"/>
        <end position="387"/>
    </location>
</feature>
<protein>
    <submittedName>
        <fullName evidence="2">Nicotinamide-nucleotide amidohydrolase family protein</fullName>
    </submittedName>
</protein>
<dbReference type="Proteomes" id="UP000824200">
    <property type="component" value="Unassembled WGS sequence"/>
</dbReference>
<dbReference type="InterPro" id="IPR008136">
    <property type="entry name" value="CinA_C"/>
</dbReference>
<dbReference type="InterPro" id="IPR036653">
    <property type="entry name" value="CinA-like_C"/>
</dbReference>
<sequence length="402" mass="44283">MIRILAKEYSNAVATLCAKLDKEAAQYDVYYTRSSKALSELLVTSVGLTSVMLVGDTGKWCNTFAQTFELAMVYDKFAEKNIREYCKISGVSVPAQYLLDRYCMLPETFIHCAPVYGFQCGCIGEYGKCHVYILPDNGKECEVIFDTYISKDLFRVSSKVPIYTYKIFGLSRRDLEDKLSRLNAKIVSQRSETNSLDSKVTLTFSSNCAKKVITAYLDAFVKEFGEKIYADSDCSLAETVVKLLNERYKTVATAESITGGMIASSIVDVPGASNVLQEGCVTYSVEAKCRRLGISPHLVDEYGVVSAQVAKEMALAQLDNADYSVATTGYAGPLADRGMPVGLCYIGVGCNSARGKSVRVYKNVFGGDRNSIRHQVTNTALYLLIRSMVNAEFFSVKNNLGE</sequence>
<dbReference type="PANTHER" id="PTHR13939">
    <property type="entry name" value="NICOTINAMIDE-NUCLEOTIDE AMIDOHYDROLASE PNCC"/>
    <property type="match status" value="1"/>
</dbReference>
<comment type="caution">
    <text evidence="2">The sequence shown here is derived from an EMBL/GenBank/DDBJ whole genome shotgun (WGS) entry which is preliminary data.</text>
</comment>
<dbReference type="AlphaFoldDB" id="A0A9D1E3Q5"/>
<dbReference type="Gene3D" id="3.90.950.20">
    <property type="entry name" value="CinA-like"/>
    <property type="match status" value="1"/>
</dbReference>
<dbReference type="InterPro" id="IPR050101">
    <property type="entry name" value="CinA"/>
</dbReference>
<evidence type="ECO:0000313" key="3">
    <source>
        <dbReference type="Proteomes" id="UP000824200"/>
    </source>
</evidence>
<reference evidence="2" key="2">
    <citation type="journal article" date="2021" name="PeerJ">
        <title>Extensive microbial diversity within the chicken gut microbiome revealed by metagenomics and culture.</title>
        <authorList>
            <person name="Gilroy R."/>
            <person name="Ravi A."/>
            <person name="Getino M."/>
            <person name="Pursley I."/>
            <person name="Horton D.L."/>
            <person name="Alikhan N.F."/>
            <person name="Baker D."/>
            <person name="Gharbi K."/>
            <person name="Hall N."/>
            <person name="Watson M."/>
            <person name="Adriaenssens E.M."/>
            <person name="Foster-Nyarko E."/>
            <person name="Jarju S."/>
            <person name="Secka A."/>
            <person name="Antonio M."/>
            <person name="Oren A."/>
            <person name="Chaudhuri R.R."/>
            <person name="La Ragione R."/>
            <person name="Hildebrand F."/>
            <person name="Pallen M.J."/>
        </authorList>
    </citation>
    <scope>NUCLEOTIDE SEQUENCE</scope>
    <source>
        <strain evidence="2">CHK121-14286</strain>
    </source>
</reference>
<gene>
    <name evidence="2" type="ORF">IAC95_03445</name>
</gene>
<evidence type="ECO:0000313" key="2">
    <source>
        <dbReference type="EMBL" id="HIR65922.1"/>
    </source>
</evidence>
<dbReference type="NCBIfam" id="TIGR00199">
    <property type="entry name" value="PncC_domain"/>
    <property type="match status" value="1"/>
</dbReference>
<evidence type="ECO:0000259" key="1">
    <source>
        <dbReference type="Pfam" id="PF02464"/>
    </source>
</evidence>
<dbReference type="EMBL" id="DVHL01000029">
    <property type="protein sequence ID" value="HIR65922.1"/>
    <property type="molecule type" value="Genomic_DNA"/>
</dbReference>
<name>A0A9D1E3Q5_9BACT</name>
<organism evidence="2 3">
    <name type="scientific">Candidatus Fimimonas gallinarum</name>
    <dbReference type="NCBI Taxonomy" id="2840821"/>
    <lineage>
        <taxon>Bacteria</taxon>
        <taxon>Pseudomonadati</taxon>
        <taxon>Myxococcota</taxon>
        <taxon>Myxococcia</taxon>
        <taxon>Myxococcales</taxon>
        <taxon>Cystobacterineae</taxon>
        <taxon>Myxococcaceae</taxon>
        <taxon>Myxococcaceae incertae sedis</taxon>
        <taxon>Candidatus Fimimonas</taxon>
    </lineage>
</organism>
<dbReference type="SUPFAM" id="SSF142433">
    <property type="entry name" value="CinA-like"/>
    <property type="match status" value="1"/>
</dbReference>
<accession>A0A9D1E3Q5</accession>
<dbReference type="PANTHER" id="PTHR13939:SF0">
    <property type="entry name" value="NMN AMIDOHYDROLASE-LIKE PROTEIN YFAY"/>
    <property type="match status" value="1"/>
</dbReference>
<dbReference type="Pfam" id="PF02464">
    <property type="entry name" value="CinA"/>
    <property type="match status" value="1"/>
</dbReference>
<reference evidence="2" key="1">
    <citation type="submission" date="2020-10" db="EMBL/GenBank/DDBJ databases">
        <authorList>
            <person name="Gilroy R."/>
        </authorList>
    </citation>
    <scope>NUCLEOTIDE SEQUENCE</scope>
    <source>
        <strain evidence="2">CHK121-14286</strain>
    </source>
</reference>
<proteinExistence type="predicted"/>